<keyword evidence="3" id="KW-1185">Reference proteome</keyword>
<dbReference type="PROSITE" id="PS51704">
    <property type="entry name" value="GP_PDE"/>
    <property type="match status" value="1"/>
</dbReference>
<reference evidence="2 3" key="1">
    <citation type="submission" date="2018-10" db="EMBL/GenBank/DDBJ databases">
        <title>Falsibacillus sp. genome draft.</title>
        <authorList>
            <person name="Shi S."/>
        </authorList>
    </citation>
    <scope>NUCLEOTIDE SEQUENCE [LARGE SCALE GENOMIC DNA]</scope>
    <source>
        <strain evidence="2 3">GY 10110</strain>
    </source>
</reference>
<sequence length="240" mass="26970">MKKMVFAHRGCSGTHPENTMAAIHAAIEADVDGIEIDVQKAKDGTLVVMHDEAVDRTTNGKGLIKDLTWDELNSLDAGGWFSPKFKGEKVPAFDEVLEALKGTSIILNVEMKNDLIDYPDLEQDVYESLKRFGLEKQVVISSFNHRSLSRFSKMFPEVELAILSESPLQNPKESMASIGAAAIHCPLEAYREMLMKEEGKGLHYRIYTMNSPTELGEWGIQDQYDVFTDYPLEALKIVRE</sequence>
<accession>A0A3L7JU44</accession>
<dbReference type="EMBL" id="RCVZ01000011">
    <property type="protein sequence ID" value="RLQ94040.1"/>
    <property type="molecule type" value="Genomic_DNA"/>
</dbReference>
<dbReference type="PANTHER" id="PTHR46211">
    <property type="entry name" value="GLYCEROPHOSPHORYL DIESTER PHOSPHODIESTERASE"/>
    <property type="match status" value="1"/>
</dbReference>
<protein>
    <submittedName>
        <fullName evidence="2">Glycerophosphodiester phosphodiesterase</fullName>
    </submittedName>
</protein>
<dbReference type="AlphaFoldDB" id="A0A3L7JU44"/>
<dbReference type="Pfam" id="PF03009">
    <property type="entry name" value="GDPD"/>
    <property type="match status" value="1"/>
</dbReference>
<dbReference type="PANTHER" id="PTHR46211:SF1">
    <property type="entry name" value="GLYCEROPHOSPHODIESTER PHOSPHODIESTERASE, CYTOPLASMIC"/>
    <property type="match status" value="1"/>
</dbReference>
<dbReference type="OrthoDB" id="384721at2"/>
<dbReference type="CDD" id="cd08563">
    <property type="entry name" value="GDPD_TtGDE_like"/>
    <property type="match status" value="1"/>
</dbReference>
<evidence type="ECO:0000313" key="3">
    <source>
        <dbReference type="Proteomes" id="UP000276770"/>
    </source>
</evidence>
<comment type="caution">
    <text evidence="2">The sequence shown here is derived from an EMBL/GenBank/DDBJ whole genome shotgun (WGS) entry which is preliminary data.</text>
</comment>
<evidence type="ECO:0000259" key="1">
    <source>
        <dbReference type="PROSITE" id="PS51704"/>
    </source>
</evidence>
<dbReference type="InterPro" id="IPR017946">
    <property type="entry name" value="PLC-like_Pdiesterase_TIM-brl"/>
</dbReference>
<organism evidence="2 3">
    <name type="scientific">Falsibacillus albus</name>
    <dbReference type="NCBI Taxonomy" id="2478915"/>
    <lineage>
        <taxon>Bacteria</taxon>
        <taxon>Bacillati</taxon>
        <taxon>Bacillota</taxon>
        <taxon>Bacilli</taxon>
        <taxon>Bacillales</taxon>
        <taxon>Bacillaceae</taxon>
        <taxon>Falsibacillus</taxon>
    </lineage>
</organism>
<dbReference type="Gene3D" id="3.20.20.190">
    <property type="entry name" value="Phosphatidylinositol (PI) phosphodiesterase"/>
    <property type="match status" value="1"/>
</dbReference>
<name>A0A3L7JU44_9BACI</name>
<dbReference type="SUPFAM" id="SSF51695">
    <property type="entry name" value="PLC-like phosphodiesterases"/>
    <property type="match status" value="1"/>
</dbReference>
<dbReference type="RefSeq" id="WP_121681556.1">
    <property type="nucleotide sequence ID" value="NZ_RCVZ01000011.1"/>
</dbReference>
<dbReference type="GO" id="GO:0008081">
    <property type="term" value="F:phosphoric diester hydrolase activity"/>
    <property type="evidence" value="ECO:0007669"/>
    <property type="project" value="InterPro"/>
</dbReference>
<gene>
    <name evidence="2" type="ORF">D9X91_15510</name>
</gene>
<evidence type="ECO:0000313" key="2">
    <source>
        <dbReference type="EMBL" id="RLQ94040.1"/>
    </source>
</evidence>
<dbReference type="InterPro" id="IPR030395">
    <property type="entry name" value="GP_PDE_dom"/>
</dbReference>
<feature type="domain" description="GP-PDE" evidence="1">
    <location>
        <begin position="3"/>
        <end position="238"/>
    </location>
</feature>
<proteinExistence type="predicted"/>
<dbReference type="Proteomes" id="UP000276770">
    <property type="component" value="Unassembled WGS sequence"/>
</dbReference>
<dbReference type="GO" id="GO:0006629">
    <property type="term" value="P:lipid metabolic process"/>
    <property type="evidence" value="ECO:0007669"/>
    <property type="project" value="InterPro"/>
</dbReference>